<dbReference type="InterPro" id="IPR029070">
    <property type="entry name" value="Chitinase_insertion_sf"/>
</dbReference>
<dbReference type="SUPFAM" id="SSF54556">
    <property type="entry name" value="Chitinase insertion domain"/>
    <property type="match status" value="1"/>
</dbReference>
<dbReference type="EMBL" id="GANO01003881">
    <property type="protein sequence ID" value="JAB55990.1"/>
    <property type="molecule type" value="mRNA"/>
</dbReference>
<dbReference type="InterPro" id="IPR001223">
    <property type="entry name" value="Glyco_hydro18_cat"/>
</dbReference>
<name>U5ER78_9DIPT</name>
<evidence type="ECO:0000313" key="4">
    <source>
        <dbReference type="EMBL" id="JAB55990.1"/>
    </source>
</evidence>
<feature type="signal peptide" evidence="2">
    <location>
        <begin position="1"/>
        <end position="20"/>
    </location>
</feature>
<feature type="domain" description="GH18" evidence="3">
    <location>
        <begin position="377"/>
        <end position="725"/>
    </location>
</feature>
<protein>
    <submittedName>
        <fullName evidence="4">Putative this conserved domain family includes a large number</fullName>
    </submittedName>
</protein>
<evidence type="ECO:0000256" key="2">
    <source>
        <dbReference type="SAM" id="SignalP"/>
    </source>
</evidence>
<proteinExistence type="evidence at transcript level"/>
<dbReference type="Pfam" id="PF00704">
    <property type="entry name" value="Glyco_hydro_18"/>
    <property type="match status" value="2"/>
</dbReference>
<dbReference type="GO" id="GO:0006032">
    <property type="term" value="P:chitin catabolic process"/>
    <property type="evidence" value="ECO:0007669"/>
    <property type="project" value="TreeGrafter"/>
</dbReference>
<dbReference type="PANTHER" id="PTHR11177:SF144">
    <property type="entry name" value="CHITINASE 5"/>
    <property type="match status" value="1"/>
</dbReference>
<dbReference type="InterPro" id="IPR011583">
    <property type="entry name" value="Chitinase_II/V-like_cat"/>
</dbReference>
<feature type="domain" description="GH18" evidence="3">
    <location>
        <begin position="27"/>
        <end position="359"/>
    </location>
</feature>
<dbReference type="GO" id="GO:0005975">
    <property type="term" value="P:carbohydrate metabolic process"/>
    <property type="evidence" value="ECO:0007669"/>
    <property type="project" value="InterPro"/>
</dbReference>
<dbReference type="GO" id="GO:0008061">
    <property type="term" value="F:chitin binding"/>
    <property type="evidence" value="ECO:0007669"/>
    <property type="project" value="InterPro"/>
</dbReference>
<dbReference type="SUPFAM" id="SSF51445">
    <property type="entry name" value="(Trans)glycosidases"/>
    <property type="match status" value="2"/>
</dbReference>
<keyword evidence="1 2" id="KW-0732">Signal</keyword>
<accession>U5ER78</accession>
<dbReference type="Gene3D" id="3.20.20.80">
    <property type="entry name" value="Glycosidases"/>
    <property type="match status" value="2"/>
</dbReference>
<sequence>MMNKFAICLLIYVILYQVNCENVPEKKRLYCEYLDNGSNSKQQLENIPIDLCTHLIFSKIFSVGIESTDTFVLSVKPNFNFQSSKLLHKKYPKTKFILSIEWDSEEISNLYSTMPASRNGRRSFIKSLTSFMQQNLFDGVQVMWNNVPEKDIYLRFISELRFSLDKINSNWEIIVNMADITKIYVEEICGLVDGIFIDSIKSDRNLTSCSNPLYGETGFNSTFNELVGMECPTDKIIFPINLNSVWYTLEDSKFNSVDTEIAINQNLTKSVQFNEICAFINDSTWQQKTDASNKCSYMIKETNWITYEGDYGIDEKIKFVCANNVNGLYIHDITKDDAEGKCGENYSRLKMIHKKYLENFEEKMHNFSVQLDQEPQLKIFCTFAVDIEGTSTKNYSVGYIPLDLCTHVVFSELIIEEQSFEIYIPEKEKAFTKVLEDKSIITKTNPRVKQFFQIFWRHTTMLDSYENRKKFIENVAKFMSKFHFDGVVLNYRFPNRKDEFLQLLLEMRFAFKKANPLWEIIMYGDVINEIIEVGYYIEDMCNIIDHLFLQGYVFASDTTACVNQLHEIPEKKFLNYFSTEKTLSRWTDQNCPSSKIVVTINLYGLGFLLQDSKNNKVGDAVTTGEVDFETGFSPGSLTRKDVCSYLKSPEWQQDYDELGVCPYMYNNRSWVTYETQQSLRTKMDFVKEKLAGVVVNDISDDDFIGDVCGQAYPLLNIINGKMPEKFSFAINRLK</sequence>
<dbReference type="Gene3D" id="3.10.50.10">
    <property type="match status" value="2"/>
</dbReference>
<dbReference type="GO" id="GO:0004568">
    <property type="term" value="F:chitinase activity"/>
    <property type="evidence" value="ECO:0007669"/>
    <property type="project" value="TreeGrafter"/>
</dbReference>
<evidence type="ECO:0000259" key="3">
    <source>
        <dbReference type="PROSITE" id="PS51910"/>
    </source>
</evidence>
<dbReference type="GO" id="GO:0005576">
    <property type="term" value="C:extracellular region"/>
    <property type="evidence" value="ECO:0007669"/>
    <property type="project" value="TreeGrafter"/>
</dbReference>
<dbReference type="InterPro" id="IPR017853">
    <property type="entry name" value="GH"/>
</dbReference>
<dbReference type="PROSITE" id="PS51910">
    <property type="entry name" value="GH18_2"/>
    <property type="match status" value="2"/>
</dbReference>
<dbReference type="AlphaFoldDB" id="U5ER78"/>
<dbReference type="SMART" id="SM00636">
    <property type="entry name" value="Glyco_18"/>
    <property type="match status" value="2"/>
</dbReference>
<dbReference type="PANTHER" id="PTHR11177">
    <property type="entry name" value="CHITINASE"/>
    <property type="match status" value="1"/>
</dbReference>
<organism evidence="4">
    <name type="scientific">Corethrella appendiculata</name>
    <dbReference type="NCBI Taxonomy" id="1370023"/>
    <lineage>
        <taxon>Eukaryota</taxon>
        <taxon>Metazoa</taxon>
        <taxon>Ecdysozoa</taxon>
        <taxon>Arthropoda</taxon>
        <taxon>Hexapoda</taxon>
        <taxon>Insecta</taxon>
        <taxon>Pterygota</taxon>
        <taxon>Neoptera</taxon>
        <taxon>Endopterygota</taxon>
        <taxon>Diptera</taxon>
        <taxon>Nematocera</taxon>
        <taxon>Culicoidea</taxon>
        <taxon>Chaoboridae</taxon>
        <taxon>Corethrella</taxon>
    </lineage>
</organism>
<feature type="chain" id="PRO_5004660004" evidence="2">
    <location>
        <begin position="21"/>
        <end position="734"/>
    </location>
</feature>
<reference evidence="4" key="1">
    <citation type="journal article" date="2014" name="Insect Biochem. Mol. Biol.">
        <title>An insight into the sialome of the frog biting fly, Corethrella appendiculata.</title>
        <authorList>
            <person name="Ribeiro J.M.C."/>
            <person name="Chagas A.C."/>
            <person name="Pham V.M."/>
            <person name="Lounibos L.P."/>
            <person name="Calvo E."/>
        </authorList>
    </citation>
    <scope>NUCLEOTIDE SEQUENCE</scope>
    <source>
        <tissue evidence="4">Salivary glands</tissue>
    </source>
</reference>
<dbReference type="InterPro" id="IPR050314">
    <property type="entry name" value="Glycosyl_Hydrlase_18"/>
</dbReference>
<evidence type="ECO:0000256" key="1">
    <source>
        <dbReference type="ARBA" id="ARBA00022729"/>
    </source>
</evidence>